<keyword evidence="4" id="KW-1185">Reference proteome</keyword>
<evidence type="ECO:0000256" key="2">
    <source>
        <dbReference type="SAM" id="SignalP"/>
    </source>
</evidence>
<protein>
    <recommendedName>
        <fullName evidence="5">BcpO-related WXXGXW repeat protein</fullName>
    </recommendedName>
</protein>
<sequence>MGKSVWIGTCAAALAAAAAIIASPAHAEQGVRVYPHGVRSHGTGPVFVQPGPVFVQPGPVIVQPHPVRTWVPGHWVRHHHGHVWVDGHWIVTHPGQHVQPHFGGFHGDHHARRFDQDRDGIPNRFDRDIDGDGVPNWRDRAPRNHWR</sequence>
<dbReference type="RefSeq" id="WP_135263587.1">
    <property type="nucleotide sequence ID" value="NZ_SMLM01000001.1"/>
</dbReference>
<dbReference type="OrthoDB" id="8856806at2"/>
<dbReference type="Proteomes" id="UP000298180">
    <property type="component" value="Unassembled WGS sequence"/>
</dbReference>
<evidence type="ECO:0008006" key="5">
    <source>
        <dbReference type="Google" id="ProtNLM"/>
    </source>
</evidence>
<keyword evidence="2" id="KW-0732">Signal</keyword>
<dbReference type="InterPro" id="IPR024446">
    <property type="entry name" value="PXPV"/>
</dbReference>
<evidence type="ECO:0000256" key="1">
    <source>
        <dbReference type="SAM" id="MobiDB-lite"/>
    </source>
</evidence>
<reference evidence="3 4" key="1">
    <citation type="submission" date="2019-03" db="EMBL/GenBank/DDBJ databases">
        <title>Ramlibacter henchirensis DSM 14656, whole genome shotgun sequence.</title>
        <authorList>
            <person name="Zhang X."/>
            <person name="Feng G."/>
            <person name="Zhu H."/>
        </authorList>
    </citation>
    <scope>NUCLEOTIDE SEQUENCE [LARGE SCALE GENOMIC DNA]</scope>
    <source>
        <strain evidence="3 4">DSM 14656</strain>
    </source>
</reference>
<dbReference type="GO" id="GO:0005509">
    <property type="term" value="F:calcium ion binding"/>
    <property type="evidence" value="ECO:0007669"/>
    <property type="project" value="InterPro"/>
</dbReference>
<comment type="caution">
    <text evidence="3">The sequence shown here is derived from an EMBL/GenBank/DDBJ whole genome shotgun (WGS) entry which is preliminary data.</text>
</comment>
<evidence type="ECO:0000313" key="4">
    <source>
        <dbReference type="Proteomes" id="UP000298180"/>
    </source>
</evidence>
<dbReference type="SUPFAM" id="SSF103647">
    <property type="entry name" value="TSP type-3 repeat"/>
    <property type="match status" value="1"/>
</dbReference>
<feature type="compositionally biased region" description="Basic and acidic residues" evidence="1">
    <location>
        <begin position="117"/>
        <end position="130"/>
    </location>
</feature>
<evidence type="ECO:0000313" key="3">
    <source>
        <dbReference type="EMBL" id="TFZ07507.1"/>
    </source>
</evidence>
<feature type="compositionally biased region" description="Basic and acidic residues" evidence="1">
    <location>
        <begin position="137"/>
        <end position="147"/>
    </location>
</feature>
<dbReference type="EMBL" id="SMLM01000001">
    <property type="protein sequence ID" value="TFZ07507.1"/>
    <property type="molecule type" value="Genomic_DNA"/>
</dbReference>
<dbReference type="InterPro" id="IPR028974">
    <property type="entry name" value="TSP_type-3_rpt"/>
</dbReference>
<gene>
    <name evidence="3" type="ORF">EZ313_06350</name>
</gene>
<feature type="signal peptide" evidence="2">
    <location>
        <begin position="1"/>
        <end position="27"/>
    </location>
</feature>
<accession>A0A4Z0C760</accession>
<organism evidence="3 4">
    <name type="scientific">Ramlibacter henchirensis</name>
    <dbReference type="NCBI Taxonomy" id="204072"/>
    <lineage>
        <taxon>Bacteria</taxon>
        <taxon>Pseudomonadati</taxon>
        <taxon>Pseudomonadota</taxon>
        <taxon>Betaproteobacteria</taxon>
        <taxon>Burkholderiales</taxon>
        <taxon>Comamonadaceae</taxon>
        <taxon>Ramlibacter</taxon>
    </lineage>
</organism>
<dbReference type="AlphaFoldDB" id="A0A4Z0C760"/>
<proteinExistence type="predicted"/>
<feature type="region of interest" description="Disordered" evidence="1">
    <location>
        <begin position="117"/>
        <end position="147"/>
    </location>
</feature>
<dbReference type="InterPro" id="IPR024447">
    <property type="entry name" value="YXWGXW_rpt"/>
</dbReference>
<feature type="chain" id="PRO_5021442580" description="BcpO-related WXXGXW repeat protein" evidence="2">
    <location>
        <begin position="28"/>
        <end position="147"/>
    </location>
</feature>
<dbReference type="Pfam" id="PF12779">
    <property type="entry name" value="WXXGXW"/>
    <property type="match status" value="1"/>
</dbReference>
<name>A0A4Z0C760_9BURK</name>
<dbReference type="Pfam" id="PF12778">
    <property type="entry name" value="PXPV"/>
    <property type="match status" value="1"/>
</dbReference>